<keyword evidence="2" id="KW-1185">Reference proteome</keyword>
<organism evidence="1 2">
    <name type="scientific">Neokomagataea anthophila</name>
    <dbReference type="NCBI Taxonomy" id="2826925"/>
    <lineage>
        <taxon>Bacteria</taxon>
        <taxon>Pseudomonadati</taxon>
        <taxon>Pseudomonadota</taxon>
        <taxon>Alphaproteobacteria</taxon>
        <taxon>Acetobacterales</taxon>
        <taxon>Acetobacteraceae</taxon>
        <taxon>Neokomagataea</taxon>
    </lineage>
</organism>
<accession>A0ABS5E9H9</accession>
<evidence type="ECO:0000313" key="2">
    <source>
        <dbReference type="Proteomes" id="UP000677812"/>
    </source>
</evidence>
<dbReference type="InterPro" id="IPR015797">
    <property type="entry name" value="NUDIX_hydrolase-like_dom_sf"/>
</dbReference>
<dbReference type="Gene3D" id="3.90.79.10">
    <property type="entry name" value="Nucleoside Triphosphate Pyrophosphohydrolase"/>
    <property type="match status" value="1"/>
</dbReference>
<dbReference type="EMBL" id="JAGRQH010000010">
    <property type="protein sequence ID" value="MBR0560547.1"/>
    <property type="molecule type" value="Genomic_DNA"/>
</dbReference>
<name>A0ABS5E9H9_9PROT</name>
<protein>
    <recommendedName>
        <fullName evidence="3">Nudix hydrolase domain-containing protein</fullName>
    </recommendedName>
</protein>
<dbReference type="Proteomes" id="UP000677812">
    <property type="component" value="Unassembled WGS sequence"/>
</dbReference>
<evidence type="ECO:0008006" key="3">
    <source>
        <dbReference type="Google" id="ProtNLM"/>
    </source>
</evidence>
<gene>
    <name evidence="1" type="ORF">KB213_10855</name>
</gene>
<comment type="caution">
    <text evidence="1">The sequence shown here is derived from an EMBL/GenBank/DDBJ whole genome shotgun (WGS) entry which is preliminary data.</text>
</comment>
<reference evidence="1 2" key="1">
    <citation type="submission" date="2021-04" db="EMBL/GenBank/DDBJ databases">
        <title>The complete genome sequence of Neokomagataea sp. TBRC 2177.</title>
        <authorList>
            <person name="Charoenyingcharoen P."/>
            <person name="Yukphan P."/>
        </authorList>
    </citation>
    <scope>NUCLEOTIDE SEQUENCE [LARGE SCALE GENOMIC DNA]</scope>
    <source>
        <strain evidence="1 2">TBRC 2177</strain>
    </source>
</reference>
<dbReference type="RefSeq" id="WP_211683041.1">
    <property type="nucleotide sequence ID" value="NZ_JAGRQH010000010.1"/>
</dbReference>
<proteinExistence type="predicted"/>
<sequence>MSSHNHWPITPLHASLDIAIHETINPLCHTHSNAIDKIWSQKTAQHPSLYNGRVFCVDHLTTTHIEGHWNQFKNVLAQMTCPALFADKPLKPLAVVGLFHAADGIIIGQRSARSIYLPEYWQGIPAGNVETREQTTRISLAEQLQAEAQEELGLLPQEMEIGTPILACEHPSTHIIDIGVSIHSMLPFHVIDARCKADGNAEYDALACLDPTHKASFNGLFVPTLRALLEHT</sequence>
<dbReference type="SUPFAM" id="SSF55811">
    <property type="entry name" value="Nudix"/>
    <property type="match status" value="1"/>
</dbReference>
<evidence type="ECO:0000313" key="1">
    <source>
        <dbReference type="EMBL" id="MBR0560547.1"/>
    </source>
</evidence>